<dbReference type="Proteomes" id="UP001147746">
    <property type="component" value="Unassembled WGS sequence"/>
</dbReference>
<reference evidence="4" key="1">
    <citation type="submission" date="2022-12" db="EMBL/GenBank/DDBJ databases">
        <authorList>
            <person name="Petersen C."/>
        </authorList>
    </citation>
    <scope>NUCLEOTIDE SEQUENCE</scope>
    <source>
        <strain evidence="4">IBT 21472</strain>
    </source>
</reference>
<protein>
    <recommendedName>
        <fullName evidence="3">Serine hydrolase domain-containing protein</fullName>
    </recommendedName>
</protein>
<sequence length="264" mass="29658">MVKEESNLHLPRILCLHGGGTNARIFRAQCRGIVHRLKDEFRFVFAQAPFSSPAGPDVLSVYSQWGPFKCWLPQSQHPQYPSLETVSLVDKTLEDVMRRDDLKGATGHWVAVLGFSQGAKLAASLLYRQQEGRSNTKFRFGVLLAGSAPLVFLDQDWELLSVFKSLPRTLDLDPVLTIPTIHMHGLRDEGIHRHRKLFESCTPNTSRLIEWDGDHRVPIKSKDVALLVHQMREVADETSGGRNSVLVSLDVKTLVSCLEIEVEA</sequence>
<keyword evidence="2" id="KW-0378">Hydrolase</keyword>
<dbReference type="EMBL" id="JAPZBO010000005">
    <property type="protein sequence ID" value="KAJ5316258.1"/>
    <property type="molecule type" value="Genomic_DNA"/>
</dbReference>
<dbReference type="Gene3D" id="3.40.50.1820">
    <property type="entry name" value="alpha/beta hydrolase"/>
    <property type="match status" value="1"/>
</dbReference>
<evidence type="ECO:0000259" key="3">
    <source>
        <dbReference type="Pfam" id="PF03959"/>
    </source>
</evidence>
<reference evidence="4" key="2">
    <citation type="journal article" date="2023" name="IMA Fungus">
        <title>Comparative genomic study of the Penicillium genus elucidates a diverse pangenome and 15 lateral gene transfer events.</title>
        <authorList>
            <person name="Petersen C."/>
            <person name="Sorensen T."/>
            <person name="Nielsen M.R."/>
            <person name="Sondergaard T.E."/>
            <person name="Sorensen J.L."/>
            <person name="Fitzpatrick D.A."/>
            <person name="Frisvad J.C."/>
            <person name="Nielsen K.L."/>
        </authorList>
    </citation>
    <scope>NUCLEOTIDE SEQUENCE</scope>
    <source>
        <strain evidence="4">IBT 21472</strain>
    </source>
</reference>
<dbReference type="GO" id="GO:0017000">
    <property type="term" value="P:antibiotic biosynthetic process"/>
    <property type="evidence" value="ECO:0007669"/>
    <property type="project" value="UniProtKB-ARBA"/>
</dbReference>
<dbReference type="GO" id="GO:0016787">
    <property type="term" value="F:hydrolase activity"/>
    <property type="evidence" value="ECO:0007669"/>
    <property type="project" value="UniProtKB-KW"/>
</dbReference>
<dbReference type="GO" id="GO:0005634">
    <property type="term" value="C:nucleus"/>
    <property type="evidence" value="ECO:0007669"/>
    <property type="project" value="TreeGrafter"/>
</dbReference>
<evidence type="ECO:0000256" key="2">
    <source>
        <dbReference type="ARBA" id="ARBA00022801"/>
    </source>
</evidence>
<name>A0A9W9H8W3_9EURO</name>
<dbReference type="Pfam" id="PF03959">
    <property type="entry name" value="FSH1"/>
    <property type="match status" value="1"/>
</dbReference>
<keyword evidence="5" id="KW-1185">Reference proteome</keyword>
<evidence type="ECO:0000313" key="4">
    <source>
        <dbReference type="EMBL" id="KAJ5316258.1"/>
    </source>
</evidence>
<feature type="domain" description="Serine hydrolase" evidence="3">
    <location>
        <begin position="11"/>
        <end position="223"/>
    </location>
</feature>
<proteinExistence type="inferred from homology"/>
<dbReference type="PANTHER" id="PTHR48070">
    <property type="entry name" value="ESTERASE OVCA2"/>
    <property type="match status" value="1"/>
</dbReference>
<dbReference type="AlphaFoldDB" id="A0A9W9H8W3"/>
<comment type="caution">
    <text evidence="4">The sequence shown here is derived from an EMBL/GenBank/DDBJ whole genome shotgun (WGS) entry which is preliminary data.</text>
</comment>
<dbReference type="InterPro" id="IPR029058">
    <property type="entry name" value="AB_hydrolase_fold"/>
</dbReference>
<dbReference type="GO" id="GO:0005737">
    <property type="term" value="C:cytoplasm"/>
    <property type="evidence" value="ECO:0007669"/>
    <property type="project" value="TreeGrafter"/>
</dbReference>
<gene>
    <name evidence="4" type="ORF">N7476_006565</name>
</gene>
<comment type="similarity">
    <text evidence="1">Belongs to the LovG family.</text>
</comment>
<organism evidence="4 5">
    <name type="scientific">Penicillium atrosanguineum</name>
    <dbReference type="NCBI Taxonomy" id="1132637"/>
    <lineage>
        <taxon>Eukaryota</taxon>
        <taxon>Fungi</taxon>
        <taxon>Dikarya</taxon>
        <taxon>Ascomycota</taxon>
        <taxon>Pezizomycotina</taxon>
        <taxon>Eurotiomycetes</taxon>
        <taxon>Eurotiomycetidae</taxon>
        <taxon>Eurotiales</taxon>
        <taxon>Aspergillaceae</taxon>
        <taxon>Penicillium</taxon>
    </lineage>
</organism>
<evidence type="ECO:0000313" key="5">
    <source>
        <dbReference type="Proteomes" id="UP001147746"/>
    </source>
</evidence>
<dbReference type="GO" id="GO:0072330">
    <property type="term" value="P:monocarboxylic acid biosynthetic process"/>
    <property type="evidence" value="ECO:0007669"/>
    <property type="project" value="UniProtKB-ARBA"/>
</dbReference>
<dbReference type="InterPro" id="IPR005645">
    <property type="entry name" value="FSH-like_dom"/>
</dbReference>
<dbReference type="SUPFAM" id="SSF53474">
    <property type="entry name" value="alpha/beta-Hydrolases"/>
    <property type="match status" value="1"/>
</dbReference>
<dbReference type="InterPro" id="IPR050593">
    <property type="entry name" value="LovG"/>
</dbReference>
<evidence type="ECO:0000256" key="1">
    <source>
        <dbReference type="ARBA" id="ARBA00005863"/>
    </source>
</evidence>
<dbReference type="GO" id="GO:0044550">
    <property type="term" value="P:secondary metabolite biosynthetic process"/>
    <property type="evidence" value="ECO:0007669"/>
    <property type="project" value="TreeGrafter"/>
</dbReference>
<dbReference type="PANTHER" id="PTHR48070:SF3">
    <property type="entry name" value="ESTERASE DBAE-RELATED"/>
    <property type="match status" value="1"/>
</dbReference>
<accession>A0A9W9H8W3</accession>